<accession>A0ABM9X876</accession>
<dbReference type="NCBIfam" id="TIGR02098">
    <property type="entry name" value="MJ0042_CXXC"/>
    <property type="match status" value="1"/>
</dbReference>
<reference evidence="4 5" key="1">
    <citation type="submission" date="2007-11" db="EMBL/GenBank/DDBJ databases">
        <authorList>
            <person name="Wagner-Dobler I."/>
            <person name="Ferriera S."/>
            <person name="Johnson J."/>
            <person name="Kravitz S."/>
            <person name="Beeson K."/>
            <person name="Sutton G."/>
            <person name="Rogers Y.-H."/>
            <person name="Friedman R."/>
            <person name="Frazier M."/>
            <person name="Venter J.C."/>
        </authorList>
    </citation>
    <scope>NUCLEOTIDE SEQUENCE [LARGE SCALE GENOMIC DNA]</scope>
    <source>
        <strain evidence="4 5">HEL-45</strain>
    </source>
</reference>
<keyword evidence="2" id="KW-0812">Transmembrane</keyword>
<organism evidence="4 5">
    <name type="scientific">Sulfitobacter indolifex HEL-45</name>
    <dbReference type="NCBI Taxonomy" id="391624"/>
    <lineage>
        <taxon>Bacteria</taxon>
        <taxon>Pseudomonadati</taxon>
        <taxon>Pseudomonadota</taxon>
        <taxon>Alphaproteobacteria</taxon>
        <taxon>Rhodobacterales</taxon>
        <taxon>Roseobacteraceae</taxon>
        <taxon>Sulfitobacter</taxon>
    </lineage>
</organism>
<gene>
    <name evidence="4" type="ORF">OIHEL45_01875</name>
</gene>
<feature type="compositionally biased region" description="Low complexity" evidence="1">
    <location>
        <begin position="145"/>
        <end position="157"/>
    </location>
</feature>
<feature type="domain" description="Zinc finger/thioredoxin putative" evidence="3">
    <location>
        <begin position="3"/>
        <end position="38"/>
    </location>
</feature>
<evidence type="ECO:0000313" key="5">
    <source>
        <dbReference type="Proteomes" id="UP000003257"/>
    </source>
</evidence>
<feature type="compositionally biased region" description="Acidic residues" evidence="1">
    <location>
        <begin position="69"/>
        <end position="80"/>
    </location>
</feature>
<dbReference type="EMBL" id="ABID01000001">
    <property type="protein sequence ID" value="EDQ05519.1"/>
    <property type="molecule type" value="Genomic_DNA"/>
</dbReference>
<feature type="region of interest" description="Disordered" evidence="1">
    <location>
        <begin position="41"/>
        <end position="225"/>
    </location>
</feature>
<dbReference type="Proteomes" id="UP000003257">
    <property type="component" value="Unassembled WGS sequence"/>
</dbReference>
<evidence type="ECO:0000313" key="4">
    <source>
        <dbReference type="EMBL" id="EDQ05519.1"/>
    </source>
</evidence>
<evidence type="ECO:0000256" key="1">
    <source>
        <dbReference type="SAM" id="MobiDB-lite"/>
    </source>
</evidence>
<feature type="compositionally biased region" description="Acidic residues" evidence="1">
    <location>
        <begin position="110"/>
        <end position="141"/>
    </location>
</feature>
<dbReference type="InterPro" id="IPR011723">
    <property type="entry name" value="Znf/thioredoxin_put"/>
</dbReference>
<feature type="region of interest" description="Disordered" evidence="1">
    <location>
        <begin position="267"/>
        <end position="290"/>
    </location>
</feature>
<comment type="caution">
    <text evidence="4">The sequence shown here is derived from an EMBL/GenBank/DDBJ whole genome shotgun (WGS) entry which is preliminary data.</text>
</comment>
<feature type="region of interest" description="Disordered" evidence="1">
    <location>
        <begin position="235"/>
        <end position="254"/>
    </location>
</feature>
<evidence type="ECO:0000256" key="2">
    <source>
        <dbReference type="SAM" id="Phobius"/>
    </source>
</evidence>
<feature type="transmembrane region" description="Helical" evidence="2">
    <location>
        <begin position="299"/>
        <end position="317"/>
    </location>
</feature>
<proteinExistence type="predicted"/>
<name>A0ABM9X876_9RHOB</name>
<dbReference type="Pfam" id="PF13717">
    <property type="entry name" value="Zn_ribbon_4"/>
    <property type="match status" value="1"/>
</dbReference>
<protein>
    <submittedName>
        <fullName evidence="4">MJ0042 family finger-like domain protein</fullName>
    </submittedName>
</protein>
<keyword evidence="5" id="KW-1185">Reference proteome</keyword>
<sequence>MTMRLICPNCDAQYEVPDEVMPVAGRDVQCSNCGQTWFQYHPDNAPEEDYPEDDSPERAHSGGNGTGYDDPDYDDPDYDDDVMHMKQRATDDAGHEEKAANSLPDLQPFGDEDYENDSLEDDGSFEDDADFDDGYDFEPEEEAQRPTAAPTATAPVRRPLDPAIAEILRQEAAAEQDARRKRQSDPLETQPDLGLDDAPRSEPQKDPRPDIAEADHVPADEDARRAHDARLRMAKMRGEPIPESEAYGSASRRDLLPDIEEINSTLRHDRNQGQHAGPTPTAALDSPESKRKSGGFTRGFVLMIALAAILAAVYVYAPQIAQSMPQADPYLSSYVAWMDDARIWLDGQLQDLLVWLDTVATQSQG</sequence>
<feature type="compositionally biased region" description="Basic and acidic residues" evidence="1">
    <location>
        <begin position="81"/>
        <end position="99"/>
    </location>
</feature>
<keyword evidence="2" id="KW-0472">Membrane</keyword>
<keyword evidence="2" id="KW-1133">Transmembrane helix</keyword>
<evidence type="ECO:0000259" key="3">
    <source>
        <dbReference type="Pfam" id="PF13717"/>
    </source>
</evidence>
<feature type="compositionally biased region" description="Acidic residues" evidence="1">
    <location>
        <begin position="45"/>
        <end position="55"/>
    </location>
</feature>
<feature type="compositionally biased region" description="Basic and acidic residues" evidence="1">
    <location>
        <begin position="197"/>
        <end position="225"/>
    </location>
</feature>